<keyword evidence="5" id="KW-1185">Reference proteome</keyword>
<feature type="compositionally biased region" description="Low complexity" evidence="1">
    <location>
        <begin position="167"/>
        <end position="184"/>
    </location>
</feature>
<dbReference type="PROSITE" id="PS50943">
    <property type="entry name" value="HTH_CROC1"/>
    <property type="match status" value="1"/>
</dbReference>
<evidence type="ECO:0000313" key="4">
    <source>
        <dbReference type="EMBL" id="MQY13201.1"/>
    </source>
</evidence>
<feature type="transmembrane region" description="Helical" evidence="2">
    <location>
        <begin position="120"/>
        <end position="139"/>
    </location>
</feature>
<dbReference type="SUPFAM" id="SSF47413">
    <property type="entry name" value="lambda repressor-like DNA-binding domains"/>
    <property type="match status" value="1"/>
</dbReference>
<name>A0A7K0CI94_9ACTN</name>
<dbReference type="InterPro" id="IPR010982">
    <property type="entry name" value="Lambda_DNA-bd_dom_sf"/>
</dbReference>
<reference evidence="4 5" key="1">
    <citation type="submission" date="2019-10" db="EMBL/GenBank/DDBJ databases">
        <title>Streptomyces smaragdinus sp. nov. and Streptomyces fabii sp. nov., isolated from the gut of fungus growing-termite Macrotermes natalensis.</title>
        <authorList>
            <person name="Schwitalla J."/>
            <person name="Benndorf R."/>
            <person name="Martin K."/>
            <person name="De Beer W."/>
            <person name="Kaster A.-K."/>
            <person name="Vollmers J."/>
            <person name="Poulsen M."/>
            <person name="Beemelmanns C."/>
        </authorList>
    </citation>
    <scope>NUCLEOTIDE SEQUENCE [LARGE SCALE GENOMIC DNA]</scope>
    <source>
        <strain evidence="4 5">RB5</strain>
    </source>
</reference>
<keyword evidence="2" id="KW-1133">Transmembrane helix</keyword>
<evidence type="ECO:0000259" key="3">
    <source>
        <dbReference type="PROSITE" id="PS50943"/>
    </source>
</evidence>
<feature type="region of interest" description="Disordered" evidence="1">
    <location>
        <begin position="144"/>
        <end position="214"/>
    </location>
</feature>
<dbReference type="GO" id="GO:0003677">
    <property type="term" value="F:DNA binding"/>
    <property type="evidence" value="ECO:0007669"/>
    <property type="project" value="InterPro"/>
</dbReference>
<evidence type="ECO:0000313" key="5">
    <source>
        <dbReference type="Proteomes" id="UP000466345"/>
    </source>
</evidence>
<protein>
    <recommendedName>
        <fullName evidence="3">HTH cro/C1-type domain-containing protein</fullName>
    </recommendedName>
</protein>
<organism evidence="4 5">
    <name type="scientific">Streptomyces smaragdinus</name>
    <dbReference type="NCBI Taxonomy" id="2585196"/>
    <lineage>
        <taxon>Bacteria</taxon>
        <taxon>Bacillati</taxon>
        <taxon>Actinomycetota</taxon>
        <taxon>Actinomycetes</taxon>
        <taxon>Kitasatosporales</taxon>
        <taxon>Streptomycetaceae</taxon>
        <taxon>Streptomyces</taxon>
    </lineage>
</organism>
<accession>A0A7K0CI94</accession>
<feature type="compositionally biased region" description="Pro residues" evidence="1">
    <location>
        <begin position="88"/>
        <end position="108"/>
    </location>
</feature>
<feature type="compositionally biased region" description="Basic and acidic residues" evidence="1">
    <location>
        <begin position="202"/>
        <end position="211"/>
    </location>
</feature>
<dbReference type="Proteomes" id="UP000466345">
    <property type="component" value="Unassembled WGS sequence"/>
</dbReference>
<dbReference type="SMART" id="SM00530">
    <property type="entry name" value="HTH_XRE"/>
    <property type="match status" value="1"/>
</dbReference>
<evidence type="ECO:0000256" key="2">
    <source>
        <dbReference type="SAM" id="Phobius"/>
    </source>
</evidence>
<evidence type="ECO:0000256" key="1">
    <source>
        <dbReference type="SAM" id="MobiDB-lite"/>
    </source>
</evidence>
<keyword evidence="2" id="KW-0812">Transmembrane</keyword>
<dbReference type="EMBL" id="WEGJ01000011">
    <property type="protein sequence ID" value="MQY13201.1"/>
    <property type="molecule type" value="Genomic_DNA"/>
</dbReference>
<keyword evidence="2" id="KW-0472">Membrane</keyword>
<gene>
    <name evidence="4" type="ORF">SRB5_33440</name>
</gene>
<feature type="domain" description="HTH cro/C1-type" evidence="3">
    <location>
        <begin position="13"/>
        <end position="68"/>
    </location>
</feature>
<dbReference type="CDD" id="cd00093">
    <property type="entry name" value="HTH_XRE"/>
    <property type="match status" value="1"/>
</dbReference>
<sequence length="418" mass="44637">MRGTSREEFAALLRELKTRSGRSYGALAARLHVSTSTLHRYCNGDAVPTAYAPVEQLARLCGASPEELLELHRRWLRADATRKLSAAPPQPPAAPEPEPAPVEEPGPQPASRFARFRRRLLLPGALGASLVLLLAASAVNRDDTPAARHRGDGTNLAAGQSPRPDRSAAPAPTASARPASPSPSHGKTDKSPGGGGRSAAAKSDKRGDGRTAADPVGWTVRSHLWYAGCGHTYLIGKDPAGVPPPPVQQHADTWARTQGAVHGGQTIVEAVLSPRDGQPVVITDVHVRIAGRTAPVAWNAYDMSDGCGGALSEATYTVDLDVERPVPHPQDGFDGEHTLPLAKLPYRIADDDPLALRVEANTESYDTRWYLEVEWSRGDATGVTRIDDNGTPFRTSGYEGRPLYRFAGDAGWIKPPSD</sequence>
<feature type="region of interest" description="Disordered" evidence="1">
    <location>
        <begin position="83"/>
        <end position="109"/>
    </location>
</feature>
<dbReference type="Gene3D" id="1.10.260.40">
    <property type="entry name" value="lambda repressor-like DNA-binding domains"/>
    <property type="match status" value="1"/>
</dbReference>
<dbReference type="InterPro" id="IPR001387">
    <property type="entry name" value="Cro/C1-type_HTH"/>
</dbReference>
<dbReference type="Pfam" id="PF13560">
    <property type="entry name" value="HTH_31"/>
    <property type="match status" value="1"/>
</dbReference>
<dbReference type="AlphaFoldDB" id="A0A7K0CI94"/>
<proteinExistence type="predicted"/>
<comment type="caution">
    <text evidence="4">The sequence shown here is derived from an EMBL/GenBank/DDBJ whole genome shotgun (WGS) entry which is preliminary data.</text>
</comment>